<dbReference type="EC" id="1.16.3.1" evidence="8"/>
<comment type="caution">
    <text evidence="12">The sequence shown here is derived from an EMBL/GenBank/DDBJ whole genome shotgun (WGS) entry which is preliminary data.</text>
</comment>
<dbReference type="PRINTS" id="PR00601">
    <property type="entry name" value="BACFERRITIN"/>
</dbReference>
<dbReference type="PROSITE" id="PS50905">
    <property type="entry name" value="FERRITIN_LIKE"/>
    <property type="match status" value="1"/>
</dbReference>
<comment type="catalytic activity">
    <reaction evidence="8">
        <text>4 Fe(2+) + O2 + 4 H(+) = 4 Fe(3+) + 2 H2O</text>
        <dbReference type="Rhea" id="RHEA:11148"/>
        <dbReference type="ChEBI" id="CHEBI:15377"/>
        <dbReference type="ChEBI" id="CHEBI:15378"/>
        <dbReference type="ChEBI" id="CHEBI:15379"/>
        <dbReference type="ChEBI" id="CHEBI:29033"/>
        <dbReference type="ChEBI" id="CHEBI:29034"/>
        <dbReference type="EC" id="1.16.3.1"/>
    </reaction>
</comment>
<dbReference type="GO" id="GO:0008199">
    <property type="term" value="F:ferric iron binding"/>
    <property type="evidence" value="ECO:0007669"/>
    <property type="project" value="InterPro"/>
</dbReference>
<evidence type="ECO:0000313" key="12">
    <source>
        <dbReference type="EMBL" id="RKF18883.1"/>
    </source>
</evidence>
<dbReference type="PROSITE" id="PS00549">
    <property type="entry name" value="BACTERIOFERRITIN"/>
    <property type="match status" value="1"/>
</dbReference>
<feature type="domain" description="Ferritin-like diiron" evidence="11">
    <location>
        <begin position="1"/>
        <end position="145"/>
    </location>
</feature>
<evidence type="ECO:0000256" key="5">
    <source>
        <dbReference type="ARBA" id="ARBA00022723"/>
    </source>
</evidence>
<dbReference type="SUPFAM" id="SSF47240">
    <property type="entry name" value="Ferritin-like"/>
    <property type="match status" value="1"/>
</dbReference>
<keyword evidence="6 8" id="KW-0408">Iron</keyword>
<feature type="binding site" evidence="9">
    <location>
        <position position="127"/>
    </location>
    <ligand>
        <name>Fe cation</name>
        <dbReference type="ChEBI" id="CHEBI:24875"/>
        <label>2</label>
    </ligand>
</feature>
<dbReference type="GO" id="GO:0020037">
    <property type="term" value="F:heme binding"/>
    <property type="evidence" value="ECO:0007669"/>
    <property type="project" value="TreeGrafter"/>
</dbReference>
<name>A0A420EDY7_9ALTE</name>
<dbReference type="InterPro" id="IPR009078">
    <property type="entry name" value="Ferritin-like_SF"/>
</dbReference>
<evidence type="ECO:0000256" key="7">
    <source>
        <dbReference type="ARBA" id="ARBA00036243"/>
    </source>
</evidence>
<dbReference type="AlphaFoldDB" id="A0A420EDY7"/>
<dbReference type="RefSeq" id="WP_120354963.1">
    <property type="nucleotide sequence ID" value="NZ_RAQO01000005.1"/>
</dbReference>
<keyword evidence="13" id="KW-1185">Reference proteome</keyword>
<dbReference type="Pfam" id="PF00210">
    <property type="entry name" value="Ferritin"/>
    <property type="match status" value="1"/>
</dbReference>
<accession>A0A420EDY7</accession>
<evidence type="ECO:0000313" key="13">
    <source>
        <dbReference type="Proteomes" id="UP000286482"/>
    </source>
</evidence>
<keyword evidence="4 10" id="KW-0349">Heme</keyword>
<dbReference type="Proteomes" id="UP000286482">
    <property type="component" value="Unassembled WGS sequence"/>
</dbReference>
<keyword evidence="5 8" id="KW-0479">Metal-binding</keyword>
<dbReference type="CDD" id="cd00907">
    <property type="entry name" value="Bacterioferritin"/>
    <property type="match status" value="1"/>
</dbReference>
<feature type="binding site" description="axial binding residue" evidence="9">
    <location>
        <position position="52"/>
    </location>
    <ligand>
        <name>heme b</name>
        <dbReference type="ChEBI" id="CHEBI:60344"/>
        <note>ligand shared between dimeric partners</note>
    </ligand>
    <ligandPart>
        <name>Fe</name>
        <dbReference type="ChEBI" id="CHEBI:18248"/>
    </ligandPart>
</feature>
<protein>
    <recommendedName>
        <fullName evidence="8 10">Bacterioferritin</fullName>
        <ecNumber evidence="8">1.16.3.1</ecNumber>
    </recommendedName>
</protein>
<dbReference type="InterPro" id="IPR009040">
    <property type="entry name" value="Ferritin-like_diiron"/>
</dbReference>
<organism evidence="12 13">
    <name type="scientific">Alginatibacterium sediminis</name>
    <dbReference type="NCBI Taxonomy" id="2164068"/>
    <lineage>
        <taxon>Bacteria</taxon>
        <taxon>Pseudomonadati</taxon>
        <taxon>Pseudomonadota</taxon>
        <taxon>Gammaproteobacteria</taxon>
        <taxon>Alteromonadales</taxon>
        <taxon>Alteromonadaceae</taxon>
        <taxon>Alginatibacterium</taxon>
    </lineage>
</organism>
<keyword evidence="3 8" id="KW-0409">Iron storage</keyword>
<reference evidence="12 13" key="1">
    <citation type="submission" date="2018-09" db="EMBL/GenBank/DDBJ databases">
        <authorList>
            <person name="Wang Z."/>
        </authorList>
    </citation>
    <scope>NUCLEOTIDE SEQUENCE [LARGE SCALE GENOMIC DNA]</scope>
    <source>
        <strain evidence="12 13">ALS 81</strain>
    </source>
</reference>
<evidence type="ECO:0000259" key="11">
    <source>
        <dbReference type="PROSITE" id="PS50905"/>
    </source>
</evidence>
<evidence type="ECO:0000256" key="2">
    <source>
        <dbReference type="ARBA" id="ARBA00008093"/>
    </source>
</evidence>
<dbReference type="GO" id="GO:0005829">
    <property type="term" value="C:cytosol"/>
    <property type="evidence" value="ECO:0007669"/>
    <property type="project" value="TreeGrafter"/>
</dbReference>
<dbReference type="EMBL" id="RAQO01000005">
    <property type="protein sequence ID" value="RKF18883.1"/>
    <property type="molecule type" value="Genomic_DNA"/>
</dbReference>
<dbReference type="NCBIfam" id="TIGR00754">
    <property type="entry name" value="bfr"/>
    <property type="match status" value="1"/>
</dbReference>
<evidence type="ECO:0000256" key="6">
    <source>
        <dbReference type="ARBA" id="ARBA00023004"/>
    </source>
</evidence>
<dbReference type="InterPro" id="IPR008331">
    <property type="entry name" value="Ferritin_DPS_dom"/>
</dbReference>
<proteinExistence type="inferred from homology"/>
<feature type="binding site" evidence="9">
    <location>
        <position position="127"/>
    </location>
    <ligand>
        <name>Fe cation</name>
        <dbReference type="ChEBI" id="CHEBI:24875"/>
        <label>1</label>
    </ligand>
</feature>
<dbReference type="PIRSF" id="PIRSF002560">
    <property type="entry name" value="Bacterioferritin"/>
    <property type="match status" value="1"/>
</dbReference>
<dbReference type="GO" id="GO:0004322">
    <property type="term" value="F:ferroxidase activity"/>
    <property type="evidence" value="ECO:0007669"/>
    <property type="project" value="UniProtKB-EC"/>
</dbReference>
<dbReference type="GO" id="GO:0006879">
    <property type="term" value="P:intracellular iron ion homeostasis"/>
    <property type="evidence" value="ECO:0007669"/>
    <property type="project" value="UniProtKB-KW"/>
</dbReference>
<dbReference type="InterPro" id="IPR002024">
    <property type="entry name" value="Bacterioferritin"/>
</dbReference>
<evidence type="ECO:0000256" key="4">
    <source>
        <dbReference type="ARBA" id="ARBA00022617"/>
    </source>
</evidence>
<dbReference type="GO" id="GO:0006826">
    <property type="term" value="P:iron ion transport"/>
    <property type="evidence" value="ECO:0007669"/>
    <property type="project" value="InterPro"/>
</dbReference>
<dbReference type="PANTHER" id="PTHR30295:SF0">
    <property type="entry name" value="BACTERIOFERRITIN"/>
    <property type="match status" value="1"/>
</dbReference>
<comment type="function">
    <text evidence="8">Iron-storage protein, whose ferroxidase center binds Fe(2+), oxidizes it using dioxygen to Fe(3+), and participates in the subsequent Fe(3+) oxide mineral core formation within the central cavity of the BFR protein shell.</text>
</comment>
<dbReference type="OrthoDB" id="9800505at2"/>
<comment type="cofactor">
    <cofactor evidence="1">
        <name>heme b</name>
        <dbReference type="ChEBI" id="CHEBI:60344"/>
    </cofactor>
</comment>
<evidence type="ECO:0000256" key="8">
    <source>
        <dbReference type="PIRNR" id="PIRNR002560"/>
    </source>
</evidence>
<evidence type="ECO:0000256" key="10">
    <source>
        <dbReference type="RuleBase" id="RU000623"/>
    </source>
</evidence>
<comment type="catalytic activity">
    <reaction evidence="7">
        <text>Fe(2+)(in) = Fe(2+)(out)</text>
        <dbReference type="Rhea" id="RHEA:28486"/>
        <dbReference type="ChEBI" id="CHEBI:29033"/>
    </reaction>
</comment>
<sequence length="158" mass="17986">MQGNPKVLENLNKVLTAQLTAINQYFLVARIFKNWGISTLNSVNYKKSIKNMKLADDLIERVLFLEGLPNMSALNQLIIGEHTAEIMACNLQFQVDAMPDLREAIAHCEQVQDFVTRELLEGILSHEEDHLDWLETQHYQIDKIGIENYITANSVSGD</sequence>
<dbReference type="InterPro" id="IPR012347">
    <property type="entry name" value="Ferritin-like"/>
</dbReference>
<evidence type="ECO:0000256" key="3">
    <source>
        <dbReference type="ARBA" id="ARBA00022434"/>
    </source>
</evidence>
<feature type="binding site" evidence="9">
    <location>
        <position position="130"/>
    </location>
    <ligand>
        <name>Fe cation</name>
        <dbReference type="ChEBI" id="CHEBI:24875"/>
        <label>2</label>
    </ligand>
</feature>
<dbReference type="Gene3D" id="1.20.1260.10">
    <property type="match status" value="1"/>
</dbReference>
<comment type="similarity">
    <text evidence="2 8 10">Belongs to the bacterioferritin family.</text>
</comment>
<evidence type="ECO:0000256" key="1">
    <source>
        <dbReference type="ARBA" id="ARBA00001970"/>
    </source>
</evidence>
<gene>
    <name evidence="12" type="primary">bfr</name>
    <name evidence="12" type="ORF">DBZ36_08635</name>
</gene>
<dbReference type="PANTHER" id="PTHR30295">
    <property type="entry name" value="BACTERIOFERRITIN"/>
    <property type="match status" value="1"/>
</dbReference>
<evidence type="ECO:0000256" key="9">
    <source>
        <dbReference type="PIRSR" id="PIRSR002560-1"/>
    </source>
</evidence>